<feature type="non-terminal residue" evidence="1">
    <location>
        <position position="76"/>
    </location>
</feature>
<name>A0A382WPV0_9ZZZZ</name>
<evidence type="ECO:0000313" key="1">
    <source>
        <dbReference type="EMBL" id="SVD60574.1"/>
    </source>
</evidence>
<protein>
    <submittedName>
        <fullName evidence="1">Uncharacterized protein</fullName>
    </submittedName>
</protein>
<dbReference type="AlphaFoldDB" id="A0A382WPV0"/>
<dbReference type="EMBL" id="UINC01161406">
    <property type="protein sequence ID" value="SVD60574.1"/>
    <property type="molecule type" value="Genomic_DNA"/>
</dbReference>
<proteinExistence type="predicted"/>
<sequence>MNFHLIVTCVSKKKTTGQSPSIVDPSIKSDIPEKVFEKWQELVSQCSLNSKRAIDLYSGPLWKSYLDSWKLLNTSD</sequence>
<reference evidence="1" key="1">
    <citation type="submission" date="2018-05" db="EMBL/GenBank/DDBJ databases">
        <authorList>
            <person name="Lanie J.A."/>
            <person name="Ng W.-L."/>
            <person name="Kazmierczak K.M."/>
            <person name="Andrzejewski T.M."/>
            <person name="Davidsen T.M."/>
            <person name="Wayne K.J."/>
            <person name="Tettelin H."/>
            <person name="Glass J.I."/>
            <person name="Rusch D."/>
            <person name="Podicherti R."/>
            <person name="Tsui H.-C.T."/>
            <person name="Winkler M.E."/>
        </authorList>
    </citation>
    <scope>NUCLEOTIDE SEQUENCE</scope>
</reference>
<gene>
    <name evidence="1" type="ORF">METZ01_LOCUS413428</name>
</gene>
<accession>A0A382WPV0</accession>
<organism evidence="1">
    <name type="scientific">marine metagenome</name>
    <dbReference type="NCBI Taxonomy" id="408172"/>
    <lineage>
        <taxon>unclassified sequences</taxon>
        <taxon>metagenomes</taxon>
        <taxon>ecological metagenomes</taxon>
    </lineage>
</organism>